<dbReference type="RefSeq" id="WP_340233703.1">
    <property type="nucleotide sequence ID" value="NZ_JBBEWC010000001.1"/>
</dbReference>
<sequence>MNIFPKIVFCLFLTGVFYSCKRSSTPTKGSLVGDYEEDLSAVRLTYEKKPDIDSREGKVIRDNTYNVVKDEIPLNDNKKVDKALDSMSVHNKNIRYAAGYRIQVYVGNERKEVDDAKSYIYQNFPDLNTYLSFSQPTYRLKAGDFTSRMDAERFYSAIRQRYSMAMIVPERIDIRKSMQMR</sequence>
<protein>
    <submittedName>
        <fullName evidence="2">SPOR domain-containing protein</fullName>
    </submittedName>
</protein>
<name>A0ABW5JFG2_9BACT</name>
<dbReference type="InterPro" id="IPR007730">
    <property type="entry name" value="SPOR-like_dom"/>
</dbReference>
<evidence type="ECO:0000313" key="3">
    <source>
        <dbReference type="Proteomes" id="UP001597510"/>
    </source>
</evidence>
<dbReference type="InterPro" id="IPR036680">
    <property type="entry name" value="SPOR-like_sf"/>
</dbReference>
<feature type="domain" description="SPOR" evidence="1">
    <location>
        <begin position="98"/>
        <end position="167"/>
    </location>
</feature>
<accession>A0ABW5JFG2</accession>
<dbReference type="Proteomes" id="UP001597510">
    <property type="component" value="Unassembled WGS sequence"/>
</dbReference>
<organism evidence="2 3">
    <name type="scientific">Emticicia soli</name>
    <dbReference type="NCBI Taxonomy" id="2027878"/>
    <lineage>
        <taxon>Bacteria</taxon>
        <taxon>Pseudomonadati</taxon>
        <taxon>Bacteroidota</taxon>
        <taxon>Cytophagia</taxon>
        <taxon>Cytophagales</taxon>
        <taxon>Leadbetterellaceae</taxon>
        <taxon>Emticicia</taxon>
    </lineage>
</organism>
<dbReference type="Gene3D" id="3.30.70.1070">
    <property type="entry name" value="Sporulation related repeat"/>
    <property type="match status" value="1"/>
</dbReference>
<evidence type="ECO:0000259" key="1">
    <source>
        <dbReference type="Pfam" id="PF05036"/>
    </source>
</evidence>
<dbReference type="Pfam" id="PF05036">
    <property type="entry name" value="SPOR"/>
    <property type="match status" value="1"/>
</dbReference>
<gene>
    <name evidence="2" type="ORF">ACFSR2_22225</name>
</gene>
<dbReference type="PROSITE" id="PS51257">
    <property type="entry name" value="PROKAR_LIPOPROTEIN"/>
    <property type="match status" value="1"/>
</dbReference>
<evidence type="ECO:0000313" key="2">
    <source>
        <dbReference type="EMBL" id="MFD2523632.1"/>
    </source>
</evidence>
<reference evidence="3" key="1">
    <citation type="journal article" date="2019" name="Int. J. Syst. Evol. Microbiol.">
        <title>The Global Catalogue of Microorganisms (GCM) 10K type strain sequencing project: providing services to taxonomists for standard genome sequencing and annotation.</title>
        <authorList>
            <consortium name="The Broad Institute Genomics Platform"/>
            <consortium name="The Broad Institute Genome Sequencing Center for Infectious Disease"/>
            <person name="Wu L."/>
            <person name="Ma J."/>
        </authorList>
    </citation>
    <scope>NUCLEOTIDE SEQUENCE [LARGE SCALE GENOMIC DNA]</scope>
    <source>
        <strain evidence="3">KCTC 52344</strain>
    </source>
</reference>
<comment type="caution">
    <text evidence="2">The sequence shown here is derived from an EMBL/GenBank/DDBJ whole genome shotgun (WGS) entry which is preliminary data.</text>
</comment>
<dbReference type="EMBL" id="JBHULC010000038">
    <property type="protein sequence ID" value="MFD2523632.1"/>
    <property type="molecule type" value="Genomic_DNA"/>
</dbReference>
<keyword evidence="3" id="KW-1185">Reference proteome</keyword>
<proteinExistence type="predicted"/>